<feature type="compositionally biased region" description="Acidic residues" evidence="1">
    <location>
        <begin position="1"/>
        <end position="17"/>
    </location>
</feature>
<reference evidence="2" key="1">
    <citation type="journal article" date="2010" name="PLoS Pathog.">
        <title>Analysis of virion structural components reveals vestiges of the ancestral ichnovirus genome.</title>
        <authorList>
            <person name="Volkoff A.-N."/>
            <person name="Jouan V."/>
            <person name="Urbach S."/>
            <person name="Samain S."/>
            <person name="Bergoin M."/>
            <person name="Wincker P."/>
            <person name="Demettre E."/>
            <person name="Cousserans F."/>
            <person name="Provost B."/>
            <person name="Coulibaly F."/>
            <person name="Legeai F."/>
            <person name="Beliveau C."/>
            <person name="Cusson M."/>
            <person name="Gyapay G."/>
            <person name="Drezen J.-M."/>
        </authorList>
    </citation>
    <scope>NUCLEOTIDE SEQUENCE</scope>
</reference>
<evidence type="ECO:0000256" key="1">
    <source>
        <dbReference type="SAM" id="MobiDB-lite"/>
    </source>
</evidence>
<feature type="region of interest" description="Disordered" evidence="1">
    <location>
        <begin position="172"/>
        <end position="230"/>
    </location>
</feature>
<accession>D7P5M6</accession>
<feature type="compositionally biased region" description="Basic residues" evidence="1">
    <location>
        <begin position="124"/>
        <end position="133"/>
    </location>
</feature>
<feature type="region of interest" description="Disordered" evidence="1">
    <location>
        <begin position="1"/>
        <end position="21"/>
    </location>
</feature>
<name>D7P5M6_HYPDD</name>
<gene>
    <name evidence="2" type="primary">N-1</name>
</gene>
<feature type="compositionally biased region" description="Basic and acidic residues" evidence="1">
    <location>
        <begin position="94"/>
        <end position="108"/>
    </location>
</feature>
<dbReference type="EMBL" id="GQ923581">
    <property type="protein sequence ID" value="ADI40460.1"/>
    <property type="molecule type" value="Genomic_DNA"/>
</dbReference>
<dbReference type="AlphaFoldDB" id="D7P5M6"/>
<feature type="region of interest" description="Disordered" evidence="1">
    <location>
        <begin position="71"/>
        <end position="157"/>
    </location>
</feature>
<evidence type="ECO:0000313" key="2">
    <source>
        <dbReference type="EMBL" id="ADI40460.1"/>
    </source>
</evidence>
<proteinExistence type="predicted"/>
<protein>
    <submittedName>
        <fullName evidence="2">Uncharacterized protein N-1</fullName>
    </submittedName>
</protein>
<sequence length="470" mass="52393">MLQCEDDLEEEYNDEAENGGPEIYQTVSSDDELDGKLAISQSLPVVESMSLECPSVPSLKKIVKRKPTAGGKNVLVGKVRKPDNTAPAGNAFSSEKKKSTIVSKERPAIETLSKGDSAAFAKKSSVKKKKPVLKPKDPKEESSYVPAAAAEESRNKAKVAVKKSSKLVAMAAEEQPPVKKGRRDPKHQPEGVSLPPVTKDGNSPSYRETQVQTFPQVNTSRKNSRTSGGTSTKSFLVLNSDIGDGRFWMETLAGDFASTGYNALLKNSQFTEQQAYLLQHSFYQLCRKLSDISSYSDRFMKTHKCIECDFSISHQCMSIDFSQYVPASANITGVTNIAPQSTTMCVCQFAFFHSHPTQPRVILANTLSWKSCSHMLELNRSLSLRCPRCHMNVVMKNRNNNVCSDFANWNSLEGINRRQFFKSLENRLQASKISRPHLDELYTCNRQCCQLFHRCAENALPDNTMPMRPH</sequence>
<organism evidence="2">
    <name type="scientific">Hyposoter didymator</name>
    <name type="common">Parasitoid wasp</name>
    <name type="synonym">Ichneumon didymator</name>
    <dbReference type="NCBI Taxonomy" id="260305"/>
    <lineage>
        <taxon>Eukaryota</taxon>
        <taxon>Metazoa</taxon>
        <taxon>Ecdysozoa</taxon>
        <taxon>Arthropoda</taxon>
        <taxon>Hexapoda</taxon>
        <taxon>Insecta</taxon>
        <taxon>Pterygota</taxon>
        <taxon>Neoptera</taxon>
        <taxon>Endopterygota</taxon>
        <taxon>Hymenoptera</taxon>
        <taxon>Apocrita</taxon>
        <taxon>Ichneumonoidea</taxon>
        <taxon>Ichneumonidae</taxon>
        <taxon>Campopleginae</taxon>
        <taxon>Dusona group</taxon>
        <taxon>Hyposoter</taxon>
    </lineage>
</organism>
<feature type="compositionally biased region" description="Polar residues" evidence="1">
    <location>
        <begin position="200"/>
        <end position="230"/>
    </location>
</feature>